<dbReference type="AlphaFoldDB" id="A0A0A2WFP3"/>
<comment type="subcellular location">
    <subcellularLocation>
        <location evidence="1">Membrane</location>
        <topology evidence="1">Multi-pass membrane protein</topology>
    </subcellularLocation>
</comment>
<evidence type="ECO:0000256" key="2">
    <source>
        <dbReference type="ARBA" id="ARBA00022692"/>
    </source>
</evidence>
<keyword evidence="3 6" id="KW-1133">Transmembrane helix</keyword>
<reference evidence="8 9" key="1">
    <citation type="submission" date="2012-10" db="EMBL/GenBank/DDBJ databases">
        <title>Genome sequencing and analysis of entomopathogenic fungi Beauveria bassiana D1-5.</title>
        <authorList>
            <person name="Li Q."/>
            <person name="Wang L."/>
            <person name="Zhang Z."/>
            <person name="Wang Q."/>
            <person name="Ren J."/>
            <person name="Wang M."/>
            <person name="Xu W."/>
            <person name="Wang J."/>
            <person name="Lu Y."/>
            <person name="Du Q."/>
            <person name="Sun Z."/>
        </authorList>
    </citation>
    <scope>NUCLEOTIDE SEQUENCE [LARGE SCALE GENOMIC DNA]</scope>
    <source>
        <strain evidence="8 9">D1-5</strain>
    </source>
</reference>
<feature type="transmembrane region" description="Helical" evidence="6">
    <location>
        <begin position="84"/>
        <end position="103"/>
    </location>
</feature>
<dbReference type="Proteomes" id="UP000030106">
    <property type="component" value="Unassembled WGS sequence"/>
</dbReference>
<feature type="transmembrane region" description="Helical" evidence="6">
    <location>
        <begin position="196"/>
        <end position="219"/>
    </location>
</feature>
<keyword evidence="4 6" id="KW-0472">Membrane</keyword>
<dbReference type="OrthoDB" id="10017208at2759"/>
<evidence type="ECO:0000256" key="5">
    <source>
        <dbReference type="ARBA" id="ARBA00038359"/>
    </source>
</evidence>
<evidence type="ECO:0000313" key="9">
    <source>
        <dbReference type="Proteomes" id="UP000030106"/>
    </source>
</evidence>
<feature type="transmembrane region" description="Helical" evidence="6">
    <location>
        <begin position="115"/>
        <end position="142"/>
    </location>
</feature>
<dbReference type="STRING" id="1245745.A0A0A2WFP3"/>
<comment type="similarity">
    <text evidence="5">Belongs to the SAT4 family.</text>
</comment>
<feature type="transmembrane region" description="Helical" evidence="6">
    <location>
        <begin position="27"/>
        <end position="48"/>
    </location>
</feature>
<feature type="transmembrane region" description="Helical" evidence="6">
    <location>
        <begin position="162"/>
        <end position="184"/>
    </location>
</feature>
<evidence type="ECO:0000256" key="3">
    <source>
        <dbReference type="ARBA" id="ARBA00022989"/>
    </source>
</evidence>
<feature type="domain" description="Rhodopsin" evidence="7">
    <location>
        <begin position="83"/>
        <end position="257"/>
    </location>
</feature>
<evidence type="ECO:0000256" key="6">
    <source>
        <dbReference type="SAM" id="Phobius"/>
    </source>
</evidence>
<comment type="caution">
    <text evidence="8">The sequence shown here is derived from an EMBL/GenBank/DDBJ whole genome shotgun (WGS) entry which is preliminary data.</text>
</comment>
<dbReference type="GO" id="GO:0016020">
    <property type="term" value="C:membrane"/>
    <property type="evidence" value="ECO:0007669"/>
    <property type="project" value="UniProtKB-SubCell"/>
</dbReference>
<dbReference type="PANTHER" id="PTHR33048:SF47">
    <property type="entry name" value="INTEGRAL MEMBRANE PROTEIN-RELATED"/>
    <property type="match status" value="1"/>
</dbReference>
<evidence type="ECO:0000256" key="1">
    <source>
        <dbReference type="ARBA" id="ARBA00004141"/>
    </source>
</evidence>
<accession>A0A0A2WFP3</accession>
<protein>
    <recommendedName>
        <fullName evidence="7">Rhodopsin domain-containing protein</fullName>
    </recommendedName>
</protein>
<evidence type="ECO:0000313" key="8">
    <source>
        <dbReference type="EMBL" id="KGQ11974.1"/>
    </source>
</evidence>
<keyword evidence="2 6" id="KW-0812">Transmembrane</keyword>
<sequence>MYRSHWNHTSPVEMPHSPVEQRWRSTLSAVSLTFGILASAVFALRVYASRSASCKMRAEDVLMGISVVLMWGTVASVLMMPKFWASSTACCKVAIILFLRRVVGFTRSINTTLVVVAVVSVLWAVAAILFSTFVCMPISFYWDKSSHNGHCMPKDHYLLGNIVFAVMNMVGDITILVIPLPTLWKSQMPKKQKIAITGVLSIGLIVCIFSLMRVVQFFYFDLDHISTSSALETLWTTLENEFAVICGCAPQLAPLFRGLQSSRSCKTKSSGYAGMYDTSVLGKHAKISIIHTTVSGTAAGEAILGLRTAMRDGRSSSEVELKGIEVHTAIDQEISADGCRHHDPGRLLTVESGRYTRI</sequence>
<dbReference type="InterPro" id="IPR049326">
    <property type="entry name" value="Rhodopsin_dom_fungi"/>
</dbReference>
<name>A0A0A2WFP3_BEABA</name>
<evidence type="ECO:0000259" key="7">
    <source>
        <dbReference type="Pfam" id="PF20684"/>
    </source>
</evidence>
<evidence type="ECO:0000256" key="4">
    <source>
        <dbReference type="ARBA" id="ARBA00023136"/>
    </source>
</evidence>
<gene>
    <name evidence="8" type="ORF">BBAD15_g2300</name>
</gene>
<dbReference type="eggNOG" id="ENOG502SN6G">
    <property type="taxonomic scope" value="Eukaryota"/>
</dbReference>
<dbReference type="InterPro" id="IPR052337">
    <property type="entry name" value="SAT4-like"/>
</dbReference>
<dbReference type="HOGENOM" id="CLU_028200_0_1_1"/>
<feature type="transmembrane region" description="Helical" evidence="6">
    <location>
        <begin position="60"/>
        <end position="78"/>
    </location>
</feature>
<proteinExistence type="inferred from homology"/>
<dbReference type="EMBL" id="ANFO01000157">
    <property type="protein sequence ID" value="KGQ11974.1"/>
    <property type="molecule type" value="Genomic_DNA"/>
</dbReference>
<dbReference type="PANTHER" id="PTHR33048">
    <property type="entry name" value="PTH11-LIKE INTEGRAL MEMBRANE PROTEIN (AFU_ORTHOLOGUE AFUA_5G11245)"/>
    <property type="match status" value="1"/>
</dbReference>
<dbReference type="Pfam" id="PF20684">
    <property type="entry name" value="Fung_rhodopsin"/>
    <property type="match status" value="1"/>
</dbReference>
<organism evidence="8 9">
    <name type="scientific">Beauveria bassiana D1-5</name>
    <dbReference type="NCBI Taxonomy" id="1245745"/>
    <lineage>
        <taxon>Eukaryota</taxon>
        <taxon>Fungi</taxon>
        <taxon>Dikarya</taxon>
        <taxon>Ascomycota</taxon>
        <taxon>Pezizomycotina</taxon>
        <taxon>Sordariomycetes</taxon>
        <taxon>Hypocreomycetidae</taxon>
        <taxon>Hypocreales</taxon>
        <taxon>Cordycipitaceae</taxon>
        <taxon>Beauveria</taxon>
    </lineage>
</organism>